<proteinExistence type="predicted"/>
<organism evidence="2 3">
    <name type="scientific">Bos indicus x Bos taurus</name>
    <name type="common">Hybrid cattle</name>
    <dbReference type="NCBI Taxonomy" id="30522"/>
    <lineage>
        <taxon>Eukaryota</taxon>
        <taxon>Metazoa</taxon>
        <taxon>Chordata</taxon>
        <taxon>Craniata</taxon>
        <taxon>Vertebrata</taxon>
        <taxon>Euteleostomi</taxon>
        <taxon>Mammalia</taxon>
        <taxon>Eutheria</taxon>
        <taxon>Laurasiatheria</taxon>
        <taxon>Artiodactyla</taxon>
        <taxon>Ruminantia</taxon>
        <taxon>Pecora</taxon>
        <taxon>Bovidae</taxon>
        <taxon>Bovinae</taxon>
        <taxon>Bos</taxon>
    </lineage>
</organism>
<evidence type="ECO:0000313" key="3">
    <source>
        <dbReference type="Proteomes" id="UP000314981"/>
    </source>
</evidence>
<reference evidence="2" key="2">
    <citation type="submission" date="2025-08" db="UniProtKB">
        <authorList>
            <consortium name="Ensembl"/>
        </authorList>
    </citation>
    <scope>IDENTIFICATION</scope>
</reference>
<accession>A0A4W2CGX8</accession>
<dbReference type="Ensembl" id="ENSBIXT00000044907.1">
    <property type="protein sequence ID" value="ENSBIXP00000010964.1"/>
    <property type="gene ID" value="ENSBIXG00000016348.1"/>
</dbReference>
<evidence type="ECO:0000313" key="2">
    <source>
        <dbReference type="Ensembl" id="ENSBIXP00000010964.1"/>
    </source>
</evidence>
<reference evidence="2 3" key="1">
    <citation type="submission" date="2018-11" db="EMBL/GenBank/DDBJ databases">
        <title>Haplotype-resolved cattle genomes.</title>
        <authorList>
            <person name="Low W.Y."/>
            <person name="Tearle R."/>
            <person name="Bickhart D.M."/>
            <person name="Rosen B.D."/>
            <person name="Koren S."/>
            <person name="Rhie A."/>
            <person name="Hiendleder S."/>
            <person name="Phillippy A.M."/>
            <person name="Smith T.P.L."/>
            <person name="Williams J.L."/>
        </authorList>
    </citation>
    <scope>NUCLEOTIDE SEQUENCE [LARGE SCALE GENOMIC DNA]</scope>
</reference>
<sequence>VGGREGRGERIGGRVARAPECGRCLELLTPAAWLPPASQSSNKRGRRRGRRRSQESRRLHSHRSPSGSRQGARLLGGVLAVRVGGGPEGASLSETPSSPTRHALFAGLWDTGLPPHLPFSAFASVGASGHWRAAPGHNEYGFPLWRSQLMKNRGWQSSRWCIFGKLLTLMQKAAELRAYLKSKGAEISEENSEGGLHVDLAQIIEACDVCLKEDDKDVESVMNSVVSLLLILEPDKQEALIESLCEKLVKFREGERPSLRLQLLENGFLTGTSPLKKNTPF</sequence>
<protein>
    <submittedName>
        <fullName evidence="2">Eukaryotic translation initiation factor 3 subunit M</fullName>
    </submittedName>
</protein>
<gene>
    <name evidence="2" type="primary">EIF3M</name>
</gene>
<dbReference type="Proteomes" id="UP000314981">
    <property type="component" value="Chromosome 15"/>
</dbReference>
<name>A0A4W2CGX8_BOBOX</name>
<evidence type="ECO:0000256" key="1">
    <source>
        <dbReference type="SAM" id="MobiDB-lite"/>
    </source>
</evidence>
<dbReference type="AlphaFoldDB" id="A0A4W2CGX8"/>
<feature type="region of interest" description="Disordered" evidence="1">
    <location>
        <begin position="35"/>
        <end position="71"/>
    </location>
</feature>
<reference evidence="2" key="3">
    <citation type="submission" date="2025-09" db="UniProtKB">
        <authorList>
            <consortium name="Ensembl"/>
        </authorList>
    </citation>
    <scope>IDENTIFICATION</scope>
</reference>
<keyword evidence="3" id="KW-1185">Reference proteome</keyword>